<dbReference type="VEuPathDB" id="TriTrypDB:TcBrA4_0056400"/>
<dbReference type="VEuPathDB" id="TriTrypDB:ECC02_003593"/>
<reference evidence="1 2" key="1">
    <citation type="journal article" date="2018" name="Microb. Genom.">
        <title>Expanding an expanded genome: long-read sequencing of Trypanosoma cruzi.</title>
        <authorList>
            <person name="Berna L."/>
            <person name="Rodriguez M."/>
            <person name="Chiribao M.L."/>
            <person name="Parodi-Talice A."/>
            <person name="Pita S."/>
            <person name="Rijo G."/>
            <person name="Alvarez-Valin F."/>
            <person name="Robello C."/>
        </authorList>
    </citation>
    <scope>NUCLEOTIDE SEQUENCE [LARGE SCALE GENOMIC DNA]</scope>
    <source>
        <strain evidence="1 2">Dm28c</strain>
    </source>
</reference>
<dbReference type="SUPFAM" id="SSF81382">
    <property type="entry name" value="Skp1 dimerisation domain-like"/>
    <property type="match status" value="1"/>
</dbReference>
<dbReference type="VEuPathDB" id="TriTrypDB:TcCL_ESM02474"/>
<evidence type="ECO:0000313" key="2">
    <source>
        <dbReference type="Proteomes" id="UP000246121"/>
    </source>
</evidence>
<dbReference type="VEuPathDB" id="TriTrypDB:TcYC6_0074930"/>
<dbReference type="Gene3D" id="3.30.710.10">
    <property type="entry name" value="Potassium Channel Kv1.1, Chain A"/>
    <property type="match status" value="1"/>
</dbReference>
<dbReference type="VEuPathDB" id="TriTrypDB:Tc_MARK_6572"/>
<dbReference type="VEuPathDB" id="TriTrypDB:C3747_9g214"/>
<dbReference type="VEuPathDB" id="TriTrypDB:BCY84_03188"/>
<dbReference type="VEuPathDB" id="TriTrypDB:TcG_05073"/>
<organism evidence="1 2">
    <name type="scientific">Trypanosoma cruzi</name>
    <dbReference type="NCBI Taxonomy" id="5693"/>
    <lineage>
        <taxon>Eukaryota</taxon>
        <taxon>Discoba</taxon>
        <taxon>Euglenozoa</taxon>
        <taxon>Kinetoplastea</taxon>
        <taxon>Metakinetoplastina</taxon>
        <taxon>Trypanosomatida</taxon>
        <taxon>Trypanosomatidae</taxon>
        <taxon>Trypanosoma</taxon>
        <taxon>Schizotrypanum</taxon>
    </lineage>
</organism>
<dbReference type="InterPro" id="IPR011333">
    <property type="entry name" value="SKP1/BTB/POZ_sf"/>
</dbReference>
<dbReference type="InterPro" id="IPR036296">
    <property type="entry name" value="SKP1-like_dim_sf"/>
</dbReference>
<dbReference type="VEuPathDB" id="TriTrypDB:TCSYLVIO_007409"/>
<comment type="caution">
    <text evidence="1">The sequence shown here is derived from an EMBL/GenBank/DDBJ whole genome shotgun (WGS) entry which is preliminary data.</text>
</comment>
<dbReference type="VEuPathDB" id="TriTrypDB:TcCLB.506925.160"/>
<dbReference type="AlphaFoldDB" id="A0A2V2VIR2"/>
<protein>
    <submittedName>
        <fullName evidence="1">Uncharacterized protein</fullName>
    </submittedName>
</protein>
<dbReference type="VEuPathDB" id="TriTrypDB:C4B63_19g170"/>
<gene>
    <name evidence="1" type="ORF">C4B63_19g170</name>
</gene>
<proteinExistence type="predicted"/>
<name>A0A2V2VIR2_TRYCR</name>
<accession>A0A2V2VIR2</accession>
<dbReference type="OrthoDB" id="264345at2759"/>
<dbReference type="EMBL" id="PRFA01000019">
    <property type="protein sequence ID" value="PWU96319.1"/>
    <property type="molecule type" value="Genomic_DNA"/>
</dbReference>
<dbReference type="GO" id="GO:0006511">
    <property type="term" value="P:ubiquitin-dependent protein catabolic process"/>
    <property type="evidence" value="ECO:0007669"/>
    <property type="project" value="InterPro"/>
</dbReference>
<evidence type="ECO:0000313" key="1">
    <source>
        <dbReference type="EMBL" id="PWU96319.1"/>
    </source>
</evidence>
<sequence>MFSSSQMERLELRCTTCVVEGKQQNKMLLDVDVRLGDGAIFRCPFAMLREGSRTVSELLDKMKEEEEFSTEQVELPLPSVDSTVFETVALYLEHFYGPTDSTQLEEEKKVLNNPQLVRPTSLSRPVCLQELYHLSEWEHCFVVQRLLMWPQDLWELCREGQWVDSSAESAGSLQSMGQCNVQHILSVLEAAAMLEMSSLRDLCAAVLANLLMDVDERGILELMGVTEAFGPEEERKLLNEYPWLKL</sequence>
<dbReference type="Proteomes" id="UP000246121">
    <property type="component" value="Unassembled WGS sequence"/>
</dbReference>